<evidence type="ECO:0000313" key="3">
    <source>
        <dbReference type="Proteomes" id="UP000018144"/>
    </source>
</evidence>
<name>U4L259_PYROM</name>
<feature type="region of interest" description="Disordered" evidence="1">
    <location>
        <begin position="1"/>
        <end position="20"/>
    </location>
</feature>
<reference evidence="2 3" key="1">
    <citation type="journal article" date="2013" name="PLoS Genet.">
        <title>The genome and development-dependent transcriptomes of Pyronema confluens: a window into fungal evolution.</title>
        <authorList>
            <person name="Traeger S."/>
            <person name="Altegoer F."/>
            <person name="Freitag M."/>
            <person name="Gabaldon T."/>
            <person name="Kempken F."/>
            <person name="Kumar A."/>
            <person name="Marcet-Houben M."/>
            <person name="Poggeler S."/>
            <person name="Stajich J.E."/>
            <person name="Nowrousian M."/>
        </authorList>
    </citation>
    <scope>NUCLEOTIDE SEQUENCE [LARGE SCALE GENOMIC DNA]</scope>
    <source>
        <strain evidence="3">CBS 100304</strain>
        <tissue evidence="2">Vegetative mycelium</tissue>
    </source>
</reference>
<dbReference type="AlphaFoldDB" id="U4L259"/>
<protein>
    <submittedName>
        <fullName evidence="2">Uncharacterized protein</fullName>
    </submittedName>
</protein>
<dbReference type="Proteomes" id="UP000018144">
    <property type="component" value="Unassembled WGS sequence"/>
</dbReference>
<sequence>MDAECRRRLHPVGRPPPPATRKLLQERLESAGFVDVEVFTAKQPFGLWAKDEKLKSWLDGPLNSSGRNRGLCHVAYGRKPHSVAQ</sequence>
<gene>
    <name evidence="2" type="ORF">PCON_08818</name>
</gene>
<dbReference type="EMBL" id="HF935444">
    <property type="protein sequence ID" value="CCX09225.1"/>
    <property type="molecule type" value="Genomic_DNA"/>
</dbReference>
<evidence type="ECO:0000256" key="1">
    <source>
        <dbReference type="SAM" id="MobiDB-lite"/>
    </source>
</evidence>
<proteinExistence type="predicted"/>
<evidence type="ECO:0000313" key="2">
    <source>
        <dbReference type="EMBL" id="CCX09225.1"/>
    </source>
</evidence>
<keyword evidence="3" id="KW-1185">Reference proteome</keyword>
<accession>U4L259</accession>
<organism evidence="2 3">
    <name type="scientific">Pyronema omphalodes (strain CBS 100304)</name>
    <name type="common">Pyronema confluens</name>
    <dbReference type="NCBI Taxonomy" id="1076935"/>
    <lineage>
        <taxon>Eukaryota</taxon>
        <taxon>Fungi</taxon>
        <taxon>Dikarya</taxon>
        <taxon>Ascomycota</taxon>
        <taxon>Pezizomycotina</taxon>
        <taxon>Pezizomycetes</taxon>
        <taxon>Pezizales</taxon>
        <taxon>Pyronemataceae</taxon>
        <taxon>Pyronema</taxon>
    </lineage>
</organism>